<proteinExistence type="predicted"/>
<evidence type="ECO:0000313" key="2">
    <source>
        <dbReference type="Proteomes" id="UP000092695"/>
    </source>
</evidence>
<reference evidence="1 2" key="1">
    <citation type="submission" date="2016-06" db="EMBL/GenBank/DDBJ databases">
        <title>Complete genome sequence of a deep-branching marine Gamma Proteobacterium Woeseia oceani type strain XK5.</title>
        <authorList>
            <person name="Mu D."/>
            <person name="Du Z."/>
        </authorList>
    </citation>
    <scope>NUCLEOTIDE SEQUENCE [LARGE SCALE GENOMIC DNA]</scope>
    <source>
        <strain evidence="1 2">XK5</strain>
    </source>
</reference>
<organism evidence="1 2">
    <name type="scientific">Woeseia oceani</name>
    <dbReference type="NCBI Taxonomy" id="1548547"/>
    <lineage>
        <taxon>Bacteria</taxon>
        <taxon>Pseudomonadati</taxon>
        <taxon>Pseudomonadota</taxon>
        <taxon>Gammaproteobacteria</taxon>
        <taxon>Woeseiales</taxon>
        <taxon>Woeseiaceae</taxon>
        <taxon>Woeseia</taxon>
    </lineage>
</organism>
<protein>
    <submittedName>
        <fullName evidence="1">Uncharacterized protein</fullName>
    </submittedName>
</protein>
<sequence>MESDPIGLYGGPNTYGYVAGNPLSYVDPFGLNPWEEEWMLEQRFERDINTNFLGELLAEEFTPYGTAKDAADFCEDPSFLNAAGFIPFAGGLLKRLPRYQRGAIGDHRKKPGSQGELKGTDALRRENRMARDAAKQAGLSREQQRIFHDEISGQGIDDYQQLLEIARDIKAGRL</sequence>
<dbReference type="AlphaFoldDB" id="A0A193LJE4"/>
<keyword evidence="2" id="KW-1185">Reference proteome</keyword>
<accession>A0A193LJE4</accession>
<evidence type="ECO:0000313" key="1">
    <source>
        <dbReference type="EMBL" id="ANO52660.1"/>
    </source>
</evidence>
<dbReference type="EMBL" id="CP016268">
    <property type="protein sequence ID" value="ANO52660.1"/>
    <property type="molecule type" value="Genomic_DNA"/>
</dbReference>
<gene>
    <name evidence="1" type="ORF">BA177_17015</name>
</gene>
<name>A0A193LJE4_9GAMM</name>
<dbReference type="Proteomes" id="UP000092695">
    <property type="component" value="Chromosome"/>
</dbReference>
<dbReference type="Gene3D" id="2.180.10.10">
    <property type="entry name" value="RHS repeat-associated core"/>
    <property type="match status" value="1"/>
</dbReference>
<dbReference type="KEGG" id="woc:BA177_17015"/>